<evidence type="ECO:0000313" key="2">
    <source>
        <dbReference type="Proteomes" id="UP001152320"/>
    </source>
</evidence>
<organism evidence="1 2">
    <name type="scientific">Holothuria leucospilota</name>
    <name type="common">Black long sea cucumber</name>
    <name type="synonym">Mertensiothuria leucospilota</name>
    <dbReference type="NCBI Taxonomy" id="206669"/>
    <lineage>
        <taxon>Eukaryota</taxon>
        <taxon>Metazoa</taxon>
        <taxon>Echinodermata</taxon>
        <taxon>Eleutherozoa</taxon>
        <taxon>Echinozoa</taxon>
        <taxon>Holothuroidea</taxon>
        <taxon>Aspidochirotacea</taxon>
        <taxon>Aspidochirotida</taxon>
        <taxon>Holothuriidae</taxon>
        <taxon>Holothuria</taxon>
    </lineage>
</organism>
<dbReference type="EMBL" id="JAIZAY010000017">
    <property type="protein sequence ID" value="KAJ8025646.1"/>
    <property type="molecule type" value="Genomic_DNA"/>
</dbReference>
<proteinExistence type="predicted"/>
<evidence type="ECO:0000313" key="1">
    <source>
        <dbReference type="EMBL" id="KAJ8025646.1"/>
    </source>
</evidence>
<sequence>MVATQKKPTYKSRKTKTETVVPKFSCFSSVTASETETGVSEFRLFSRGEYTITSSSRQFLQGLVQLNKWVELISNDRPLPRCTISWHSTTAQANSGTVTGKFLTSFVYGAWKIVDVQLNSVMKASQ</sequence>
<protein>
    <submittedName>
        <fullName evidence="1">Uncharacterized protein</fullName>
    </submittedName>
</protein>
<comment type="caution">
    <text evidence="1">The sequence shown here is derived from an EMBL/GenBank/DDBJ whole genome shotgun (WGS) entry which is preliminary data.</text>
</comment>
<reference evidence="1" key="1">
    <citation type="submission" date="2021-10" db="EMBL/GenBank/DDBJ databases">
        <title>Tropical sea cucumber genome reveals ecological adaptation and Cuvierian tubules defense mechanism.</title>
        <authorList>
            <person name="Chen T."/>
        </authorList>
    </citation>
    <scope>NUCLEOTIDE SEQUENCE</scope>
    <source>
        <strain evidence="1">Nanhai2018</strain>
        <tissue evidence="1">Muscle</tissue>
    </source>
</reference>
<name>A0A9Q0YQ06_HOLLE</name>
<accession>A0A9Q0YQ06</accession>
<dbReference type="Proteomes" id="UP001152320">
    <property type="component" value="Chromosome 17"/>
</dbReference>
<dbReference type="AlphaFoldDB" id="A0A9Q0YQ06"/>
<gene>
    <name evidence="1" type="ORF">HOLleu_33260</name>
</gene>
<keyword evidence="2" id="KW-1185">Reference proteome</keyword>